<comment type="caution">
    <text evidence="1">The sequence shown here is derived from an EMBL/GenBank/DDBJ whole genome shotgun (WGS) entry which is preliminary data.</text>
</comment>
<dbReference type="EMBL" id="JBBNAE010000003">
    <property type="protein sequence ID" value="KAK9137693.1"/>
    <property type="molecule type" value="Genomic_DNA"/>
</dbReference>
<dbReference type="PANTHER" id="PTHR46250">
    <property type="entry name" value="MYB/SANT-LIKE DNA-BINDING DOMAIN PROTEIN-RELATED"/>
    <property type="match status" value="1"/>
</dbReference>
<gene>
    <name evidence="1" type="ORF">Sjap_008287</name>
</gene>
<dbReference type="AlphaFoldDB" id="A0AAP0PAR0"/>
<sequence length="197" mass="22691">MNVAFDDLEIELDEATIDEEESEDEDEEEYMIQHVESTVEWNNFRMNNMNGVQRYATFSSGRRTNVVQSLGRARLRWIVDQDIALVTSLVNLMNMGGWKLDNGTFKGGYQNELELLMKEKLARLRNKPFPFYDELDYVYGKDRATGACVENPTDAVEDITLNGEKHQFQYVASSFNKSQNVEQEENSPMTPISAYTT</sequence>
<protein>
    <recommendedName>
        <fullName evidence="3">Retrotransposon protein</fullName>
    </recommendedName>
</protein>
<name>A0AAP0PAR0_9MAGN</name>
<accession>A0AAP0PAR0</accession>
<dbReference type="Proteomes" id="UP001417504">
    <property type="component" value="Unassembled WGS sequence"/>
</dbReference>
<reference evidence="1 2" key="1">
    <citation type="submission" date="2024-01" db="EMBL/GenBank/DDBJ databases">
        <title>Genome assemblies of Stephania.</title>
        <authorList>
            <person name="Yang L."/>
        </authorList>
    </citation>
    <scope>NUCLEOTIDE SEQUENCE [LARGE SCALE GENOMIC DNA]</scope>
    <source>
        <strain evidence="1">QJT</strain>
        <tissue evidence="1">Leaf</tissue>
    </source>
</reference>
<evidence type="ECO:0000313" key="2">
    <source>
        <dbReference type="Proteomes" id="UP001417504"/>
    </source>
</evidence>
<evidence type="ECO:0008006" key="3">
    <source>
        <dbReference type="Google" id="ProtNLM"/>
    </source>
</evidence>
<organism evidence="1 2">
    <name type="scientific">Stephania japonica</name>
    <dbReference type="NCBI Taxonomy" id="461633"/>
    <lineage>
        <taxon>Eukaryota</taxon>
        <taxon>Viridiplantae</taxon>
        <taxon>Streptophyta</taxon>
        <taxon>Embryophyta</taxon>
        <taxon>Tracheophyta</taxon>
        <taxon>Spermatophyta</taxon>
        <taxon>Magnoliopsida</taxon>
        <taxon>Ranunculales</taxon>
        <taxon>Menispermaceae</taxon>
        <taxon>Menispermoideae</taxon>
        <taxon>Cissampelideae</taxon>
        <taxon>Stephania</taxon>
    </lineage>
</organism>
<dbReference type="PANTHER" id="PTHR46250:SF15">
    <property type="entry name" value="OS01G0523800 PROTEIN"/>
    <property type="match status" value="1"/>
</dbReference>
<proteinExistence type="predicted"/>
<evidence type="ECO:0000313" key="1">
    <source>
        <dbReference type="EMBL" id="KAK9137693.1"/>
    </source>
</evidence>
<keyword evidence="2" id="KW-1185">Reference proteome</keyword>